<dbReference type="InterPro" id="IPR036611">
    <property type="entry name" value="Trigger_fac_ribosome-bd_sf"/>
</dbReference>
<keyword evidence="7" id="KW-0143">Chaperone</keyword>
<dbReference type="STRING" id="1437425.CSEC_0119"/>
<evidence type="ECO:0000313" key="13">
    <source>
        <dbReference type="Proteomes" id="UP000031552"/>
    </source>
</evidence>
<dbReference type="Gene3D" id="3.10.50.40">
    <property type="match status" value="1"/>
</dbReference>
<feature type="domain" description="Trigger factor C-terminal" evidence="11">
    <location>
        <begin position="275"/>
        <end position="431"/>
    </location>
</feature>
<dbReference type="PIRSF" id="PIRSF003095">
    <property type="entry name" value="Trigger_factor"/>
    <property type="match status" value="1"/>
</dbReference>
<evidence type="ECO:0000313" key="12">
    <source>
        <dbReference type="EMBL" id="CDR32963.1"/>
    </source>
</evidence>
<dbReference type="Proteomes" id="UP000031552">
    <property type="component" value="Unassembled WGS sequence"/>
</dbReference>
<dbReference type="GO" id="GO:0051083">
    <property type="term" value="P:'de novo' cotranslational protein folding"/>
    <property type="evidence" value="ECO:0007669"/>
    <property type="project" value="TreeGrafter"/>
</dbReference>
<feature type="domain" description="Trigger factor ribosome-binding bacterial" evidence="10">
    <location>
        <begin position="20"/>
        <end position="161"/>
    </location>
</feature>
<proteinExistence type="inferred from homology"/>
<dbReference type="InterPro" id="IPR008880">
    <property type="entry name" value="Trigger_fac_C"/>
</dbReference>
<evidence type="ECO:0000259" key="11">
    <source>
        <dbReference type="Pfam" id="PF05698"/>
    </source>
</evidence>
<dbReference type="GO" id="GO:0044183">
    <property type="term" value="F:protein folding chaperone"/>
    <property type="evidence" value="ECO:0007669"/>
    <property type="project" value="TreeGrafter"/>
</dbReference>
<keyword evidence="8" id="KW-0413">Isomerase</keyword>
<dbReference type="PANTHER" id="PTHR30560:SF3">
    <property type="entry name" value="TRIGGER FACTOR-LIKE PROTEIN TIG, CHLOROPLASTIC"/>
    <property type="match status" value="1"/>
</dbReference>
<dbReference type="RefSeq" id="WP_041016472.1">
    <property type="nucleotide sequence ID" value="NZ_CCEJ010000001.1"/>
</dbReference>
<evidence type="ECO:0000256" key="6">
    <source>
        <dbReference type="ARBA" id="ARBA00023110"/>
    </source>
</evidence>
<dbReference type="eggNOG" id="COG0544">
    <property type="taxonomic scope" value="Bacteria"/>
</dbReference>
<evidence type="ECO:0000256" key="9">
    <source>
        <dbReference type="ARBA" id="ARBA00029986"/>
    </source>
</evidence>
<comment type="similarity">
    <text evidence="3">Belongs to the FKBP-type PPIase family. Tig subfamily.</text>
</comment>
<keyword evidence="6" id="KW-0697">Rotamase</keyword>
<dbReference type="Pfam" id="PF05698">
    <property type="entry name" value="Trigger_C"/>
    <property type="match status" value="1"/>
</dbReference>
<dbReference type="InterPro" id="IPR005215">
    <property type="entry name" value="Trig_fac"/>
</dbReference>
<evidence type="ECO:0000256" key="8">
    <source>
        <dbReference type="ARBA" id="ARBA00023235"/>
    </source>
</evidence>
<name>A0A090D081_9BACT</name>
<evidence type="ECO:0000256" key="1">
    <source>
        <dbReference type="ARBA" id="ARBA00000971"/>
    </source>
</evidence>
<accession>A0A090D081</accession>
<reference evidence="12" key="1">
    <citation type="submission" date="2013-12" db="EMBL/GenBank/DDBJ databases">
        <authorList>
            <person name="Linke B."/>
        </authorList>
    </citation>
    <scope>NUCLEOTIDE SEQUENCE [LARGE SCALE GENOMIC DNA]</scope>
    <source>
        <strain evidence="12">CRIB-18</strain>
    </source>
</reference>
<dbReference type="InterPro" id="IPR037041">
    <property type="entry name" value="Trigger_fac_C_sf"/>
</dbReference>
<dbReference type="Gene3D" id="1.10.3120.10">
    <property type="entry name" value="Trigger factor, C-terminal domain"/>
    <property type="match status" value="1"/>
</dbReference>
<dbReference type="Pfam" id="PF05697">
    <property type="entry name" value="Trigger_N"/>
    <property type="match status" value="1"/>
</dbReference>
<comment type="subcellular location">
    <subcellularLocation>
        <location evidence="2">Cytoplasm</location>
    </subcellularLocation>
</comment>
<evidence type="ECO:0000256" key="7">
    <source>
        <dbReference type="ARBA" id="ARBA00023186"/>
    </source>
</evidence>
<dbReference type="Gene3D" id="3.30.70.1050">
    <property type="entry name" value="Trigger factor ribosome-binding domain"/>
    <property type="match status" value="1"/>
</dbReference>
<keyword evidence="13" id="KW-1185">Reference proteome</keyword>
<dbReference type="GO" id="GO:0003755">
    <property type="term" value="F:peptidyl-prolyl cis-trans isomerase activity"/>
    <property type="evidence" value="ECO:0007669"/>
    <property type="project" value="UniProtKB-KW"/>
</dbReference>
<dbReference type="InterPro" id="IPR027304">
    <property type="entry name" value="Trigger_fact/SurA_dom_sf"/>
</dbReference>
<dbReference type="InterPro" id="IPR008881">
    <property type="entry name" value="Trigger_fac_ribosome-bd_bac"/>
</dbReference>
<dbReference type="EMBL" id="CCEJ010000001">
    <property type="protein sequence ID" value="CDR32963.1"/>
    <property type="molecule type" value="Genomic_DNA"/>
</dbReference>
<evidence type="ECO:0000256" key="4">
    <source>
        <dbReference type="ARBA" id="ARBA00013194"/>
    </source>
</evidence>
<dbReference type="GO" id="GO:0043335">
    <property type="term" value="P:protein unfolding"/>
    <property type="evidence" value="ECO:0007669"/>
    <property type="project" value="TreeGrafter"/>
</dbReference>
<evidence type="ECO:0000256" key="3">
    <source>
        <dbReference type="ARBA" id="ARBA00005464"/>
    </source>
</evidence>
<comment type="caution">
    <text evidence="12">The sequence shown here is derived from an EMBL/GenBank/DDBJ whole genome shotgun (WGS) entry which is preliminary data.</text>
</comment>
<reference evidence="12" key="2">
    <citation type="submission" date="2014-09" db="EMBL/GenBank/DDBJ databases">
        <title>Criblamydia sequanensis harbors a mega-plasmid encoding arsenite resistance.</title>
        <authorList>
            <person name="Bertelli C."/>
            <person name="Goesmann A."/>
            <person name="Greub G."/>
        </authorList>
    </citation>
    <scope>NUCLEOTIDE SEQUENCE [LARGE SCALE GENOMIC DNA]</scope>
    <source>
        <strain evidence="12">CRIB-18</strain>
    </source>
</reference>
<gene>
    <name evidence="12" type="primary">tig</name>
    <name evidence="12" type="ORF">CSEC_0119</name>
</gene>
<dbReference type="InterPro" id="IPR046357">
    <property type="entry name" value="PPIase_dom_sf"/>
</dbReference>
<organism evidence="12 13">
    <name type="scientific">Candidatus Criblamydia sequanensis CRIB-18</name>
    <dbReference type="NCBI Taxonomy" id="1437425"/>
    <lineage>
        <taxon>Bacteria</taxon>
        <taxon>Pseudomonadati</taxon>
        <taxon>Chlamydiota</taxon>
        <taxon>Chlamydiia</taxon>
        <taxon>Parachlamydiales</taxon>
        <taxon>Candidatus Criblamydiaceae</taxon>
        <taxon>Candidatus Criblamydia</taxon>
    </lineage>
</organism>
<dbReference type="SUPFAM" id="SSF109998">
    <property type="entry name" value="Triger factor/SurA peptide-binding domain-like"/>
    <property type="match status" value="1"/>
</dbReference>
<evidence type="ECO:0000256" key="5">
    <source>
        <dbReference type="ARBA" id="ARBA00016902"/>
    </source>
</evidence>
<evidence type="ECO:0000256" key="2">
    <source>
        <dbReference type="ARBA" id="ARBA00004496"/>
    </source>
</evidence>
<dbReference type="GO" id="GO:0015031">
    <property type="term" value="P:protein transport"/>
    <property type="evidence" value="ECO:0007669"/>
    <property type="project" value="InterPro"/>
</dbReference>
<sequence length="439" mass="49929">MSQNHPSQQEFQNSDYKVLLTRDSGCRVSFKIEVGGQAVKSLLQKAVKAVNKGISLPGFRKGKVPENLVIQHFSKDVEKEWRNEVLQEAFVHAMRLTEVHPFRKDSVQGAKIPFLSREGAEVIVEFEAMPDIPEIDISKVKWDQIEPEAVTETKINQIIEDIRYQYADWTAVANRPVQEGDFVDVDIEDLDVPGKFICQNTRIEVAKGKLGTWLHELLLGMNIDEKKEETSREEEGAHNPNFHPVRCLVTVKGINVSSLPPLDDELAKKVGLQTAAELHDRIASDLKRTHEEVAREKTRHNLERAIARTYTFEIPNSIIAAETNKALTRKAEQLTSHARGEKSLAEEMSAYEEELKNEVEESCRWHFIAQKFASKHNIEVDRQEVISELVKRRYLNPETGRAESARQDETPNDVLITVYNHLISDKVADLLLAQKKSGD</sequence>
<dbReference type="EC" id="5.2.1.8" evidence="4"/>
<dbReference type="SUPFAM" id="SSF102735">
    <property type="entry name" value="Trigger factor ribosome-binding domain"/>
    <property type="match status" value="1"/>
</dbReference>
<protein>
    <recommendedName>
        <fullName evidence="5">Trigger factor</fullName>
        <ecNumber evidence="4">5.2.1.8</ecNumber>
    </recommendedName>
    <alternativeName>
        <fullName evidence="9">PPIase</fullName>
    </alternativeName>
</protein>
<dbReference type="GO" id="GO:0005737">
    <property type="term" value="C:cytoplasm"/>
    <property type="evidence" value="ECO:0007669"/>
    <property type="project" value="UniProtKB-SubCell"/>
</dbReference>
<comment type="catalytic activity">
    <reaction evidence="1">
        <text>[protein]-peptidylproline (omega=180) = [protein]-peptidylproline (omega=0)</text>
        <dbReference type="Rhea" id="RHEA:16237"/>
        <dbReference type="Rhea" id="RHEA-COMP:10747"/>
        <dbReference type="Rhea" id="RHEA-COMP:10748"/>
        <dbReference type="ChEBI" id="CHEBI:83833"/>
        <dbReference type="ChEBI" id="CHEBI:83834"/>
        <dbReference type="EC" id="5.2.1.8"/>
    </reaction>
</comment>
<dbReference type="NCBIfam" id="TIGR00115">
    <property type="entry name" value="tig"/>
    <property type="match status" value="1"/>
</dbReference>
<dbReference type="AlphaFoldDB" id="A0A090D081"/>
<dbReference type="GO" id="GO:0043022">
    <property type="term" value="F:ribosome binding"/>
    <property type="evidence" value="ECO:0007669"/>
    <property type="project" value="TreeGrafter"/>
</dbReference>
<dbReference type="PANTHER" id="PTHR30560">
    <property type="entry name" value="TRIGGER FACTOR CHAPERONE AND PEPTIDYL-PROLYL CIS/TRANS ISOMERASE"/>
    <property type="match status" value="1"/>
</dbReference>
<evidence type="ECO:0000259" key="10">
    <source>
        <dbReference type="Pfam" id="PF05697"/>
    </source>
</evidence>